<evidence type="ECO:0000313" key="8">
    <source>
        <dbReference type="Proteomes" id="UP000314616"/>
    </source>
</evidence>
<dbReference type="InterPro" id="IPR004111">
    <property type="entry name" value="Repressor_TetR_C"/>
</dbReference>
<dbReference type="SUPFAM" id="SSF48498">
    <property type="entry name" value="Tetracyclin repressor-like, C-terminal domain"/>
    <property type="match status" value="1"/>
</dbReference>
<dbReference type="SUPFAM" id="SSF46689">
    <property type="entry name" value="Homeodomain-like"/>
    <property type="match status" value="1"/>
</dbReference>
<dbReference type="GO" id="GO:0045892">
    <property type="term" value="P:negative regulation of DNA-templated transcription"/>
    <property type="evidence" value="ECO:0007669"/>
    <property type="project" value="InterPro"/>
</dbReference>
<protein>
    <submittedName>
        <fullName evidence="7">TetR/AcrR family transcriptional regulator</fullName>
    </submittedName>
</protein>
<dbReference type="PROSITE" id="PS50977">
    <property type="entry name" value="HTH_TETR_2"/>
    <property type="match status" value="1"/>
</dbReference>
<feature type="DNA-binding region" description="H-T-H motif" evidence="5">
    <location>
        <begin position="46"/>
        <end position="65"/>
    </location>
</feature>
<keyword evidence="2" id="KW-0805">Transcription regulation</keyword>
<dbReference type="Pfam" id="PF00440">
    <property type="entry name" value="TetR_N"/>
    <property type="match status" value="1"/>
</dbReference>
<evidence type="ECO:0000256" key="5">
    <source>
        <dbReference type="PROSITE-ProRule" id="PRU00335"/>
    </source>
</evidence>
<dbReference type="EMBL" id="CP040915">
    <property type="protein sequence ID" value="QDC25016.1"/>
    <property type="molecule type" value="Genomic_DNA"/>
</dbReference>
<gene>
    <name evidence="7" type="ORF">FE374_10725</name>
</gene>
<dbReference type="Pfam" id="PF02909">
    <property type="entry name" value="TetR_C_1"/>
    <property type="match status" value="1"/>
</dbReference>
<dbReference type="OrthoDB" id="3432043at2"/>
<dbReference type="InterPro" id="IPR003012">
    <property type="entry name" value="Tet_transcr_reg_TetR"/>
</dbReference>
<feature type="domain" description="HTH tetR-type" evidence="6">
    <location>
        <begin position="23"/>
        <end position="83"/>
    </location>
</feature>
<dbReference type="KEGG" id="gyu:FE374_10725"/>
<dbReference type="Proteomes" id="UP000314616">
    <property type="component" value="Chromosome"/>
</dbReference>
<dbReference type="PRINTS" id="PR00455">
    <property type="entry name" value="HTHTETR"/>
</dbReference>
<keyword evidence="3 5" id="KW-0238">DNA-binding</keyword>
<evidence type="ECO:0000313" key="7">
    <source>
        <dbReference type="EMBL" id="QDC25016.1"/>
    </source>
</evidence>
<evidence type="ECO:0000256" key="2">
    <source>
        <dbReference type="ARBA" id="ARBA00023015"/>
    </source>
</evidence>
<dbReference type="GO" id="GO:0000976">
    <property type="term" value="F:transcription cis-regulatory region binding"/>
    <property type="evidence" value="ECO:0007669"/>
    <property type="project" value="TreeGrafter"/>
</dbReference>
<keyword evidence="4" id="KW-0804">Transcription</keyword>
<dbReference type="PRINTS" id="PR00400">
    <property type="entry name" value="TETREPRESSOR"/>
</dbReference>
<organism evidence="7 8">
    <name type="scientific">Georgenia yuyongxinii</name>
    <dbReference type="NCBI Taxonomy" id="2589797"/>
    <lineage>
        <taxon>Bacteria</taxon>
        <taxon>Bacillati</taxon>
        <taxon>Actinomycetota</taxon>
        <taxon>Actinomycetes</taxon>
        <taxon>Micrococcales</taxon>
        <taxon>Bogoriellaceae</taxon>
        <taxon>Georgenia</taxon>
    </lineage>
</organism>
<dbReference type="InterPro" id="IPR001647">
    <property type="entry name" value="HTH_TetR"/>
</dbReference>
<dbReference type="PANTHER" id="PTHR30055">
    <property type="entry name" value="HTH-TYPE TRANSCRIPTIONAL REGULATOR RUTR"/>
    <property type="match status" value="1"/>
</dbReference>
<dbReference type="InterPro" id="IPR050109">
    <property type="entry name" value="HTH-type_TetR-like_transc_reg"/>
</dbReference>
<evidence type="ECO:0000256" key="1">
    <source>
        <dbReference type="ARBA" id="ARBA00022491"/>
    </source>
</evidence>
<dbReference type="Gene3D" id="1.10.357.10">
    <property type="entry name" value="Tetracycline Repressor, domain 2"/>
    <property type="match status" value="1"/>
</dbReference>
<dbReference type="AlphaFoldDB" id="A0A5B8CAB3"/>
<sequence>MREGCLVVTANGARGRGRPVAPVLSAGKITAAAMTLIEARGYGALTMAALARELKVSPSALYNHVTAKQDLLRWIQDHLNQRLDCSAFATEAWDVALERWARSYRDTYAQHAPLVPVIAVAPIRGAPHTVEMYEQVAAGLQRGGWPDALIAETIVAVESFVLGSAMDATSPVDVFEVGDLVARAPVFTTAVKARRGDDPARAAFELGLTALVEGLRARLKAVTPGE</sequence>
<accession>A0A5B8CAB3</accession>
<dbReference type="InterPro" id="IPR009057">
    <property type="entry name" value="Homeodomain-like_sf"/>
</dbReference>
<dbReference type="InterPro" id="IPR036271">
    <property type="entry name" value="Tet_transcr_reg_TetR-rel_C_sf"/>
</dbReference>
<dbReference type="GO" id="GO:0003700">
    <property type="term" value="F:DNA-binding transcription factor activity"/>
    <property type="evidence" value="ECO:0007669"/>
    <property type="project" value="TreeGrafter"/>
</dbReference>
<name>A0A5B8CAB3_9MICO</name>
<dbReference type="PANTHER" id="PTHR30055:SF151">
    <property type="entry name" value="TRANSCRIPTIONAL REGULATORY PROTEIN"/>
    <property type="match status" value="1"/>
</dbReference>
<evidence type="ECO:0000256" key="3">
    <source>
        <dbReference type="ARBA" id="ARBA00023125"/>
    </source>
</evidence>
<evidence type="ECO:0000256" key="4">
    <source>
        <dbReference type="ARBA" id="ARBA00023163"/>
    </source>
</evidence>
<evidence type="ECO:0000259" key="6">
    <source>
        <dbReference type="PROSITE" id="PS50977"/>
    </source>
</evidence>
<proteinExistence type="predicted"/>
<keyword evidence="1" id="KW-0678">Repressor</keyword>
<reference evidence="7 8" key="1">
    <citation type="submission" date="2019-05" db="EMBL/GenBank/DDBJ databases">
        <title>Georgenia *** sp. nov., and Georgenia *** sp. nov., isolated from the intestinal contents of plateau pika (Ochotona curzoniae) in the Qinghai-Tibet plateau of China.</title>
        <authorList>
            <person name="Tian Z."/>
        </authorList>
    </citation>
    <scope>NUCLEOTIDE SEQUENCE [LARGE SCALE GENOMIC DNA]</scope>
    <source>
        <strain evidence="7 8">Z443</strain>
    </source>
</reference>
<dbReference type="GO" id="GO:0046677">
    <property type="term" value="P:response to antibiotic"/>
    <property type="evidence" value="ECO:0007669"/>
    <property type="project" value="InterPro"/>
</dbReference>